<accession>A0ABU8W3K1</accession>
<keyword evidence="2" id="KW-1185">Reference proteome</keyword>
<reference evidence="1 2" key="1">
    <citation type="submission" date="2024-03" db="EMBL/GenBank/DDBJ databases">
        <title>Novel species of the genus Variovorax.</title>
        <authorList>
            <person name="Liu Q."/>
            <person name="Xin Y.-H."/>
        </authorList>
    </citation>
    <scope>NUCLEOTIDE SEQUENCE [LARGE SCALE GENOMIC DNA]</scope>
    <source>
        <strain evidence="1 2">KACC 18501</strain>
    </source>
</reference>
<name>A0ABU8W3K1_9BURK</name>
<proteinExistence type="predicted"/>
<sequence>MRRYSVMRETPSSWAACVMLRPTRFSVRQITSRSAVVRAVFSASNTVSNIGNYATNNGNVNGDLVTQTTLDFGNLSRLTPAQAAQQRQMRALNLVQAGPGNIVDPSVNPGAGATIVQNTLNNQHISNQTIINASSNAMSTIKGINSMATITDGLSRGLGH</sequence>
<evidence type="ECO:0000313" key="1">
    <source>
        <dbReference type="EMBL" id="MEJ8824193.1"/>
    </source>
</evidence>
<gene>
    <name evidence="1" type="ORF">WKW80_19510</name>
</gene>
<dbReference type="EMBL" id="JBBKZV010000012">
    <property type="protein sequence ID" value="MEJ8824193.1"/>
    <property type="molecule type" value="Genomic_DNA"/>
</dbReference>
<protein>
    <submittedName>
        <fullName evidence="1">Uncharacterized protein</fullName>
    </submittedName>
</protein>
<comment type="caution">
    <text evidence="1">The sequence shown here is derived from an EMBL/GenBank/DDBJ whole genome shotgun (WGS) entry which is preliminary data.</text>
</comment>
<dbReference type="Proteomes" id="UP001363010">
    <property type="component" value="Unassembled WGS sequence"/>
</dbReference>
<evidence type="ECO:0000313" key="2">
    <source>
        <dbReference type="Proteomes" id="UP001363010"/>
    </source>
</evidence>
<organism evidence="1 2">
    <name type="scientific">Variovorax humicola</name>
    <dbReference type="NCBI Taxonomy" id="1769758"/>
    <lineage>
        <taxon>Bacteria</taxon>
        <taxon>Pseudomonadati</taxon>
        <taxon>Pseudomonadota</taxon>
        <taxon>Betaproteobacteria</taxon>
        <taxon>Burkholderiales</taxon>
        <taxon>Comamonadaceae</taxon>
        <taxon>Variovorax</taxon>
    </lineage>
</organism>